<keyword evidence="3" id="KW-0274">FAD</keyword>
<comment type="caution">
    <text evidence="7">The sequence shown here is derived from an EMBL/GenBank/DDBJ whole genome shotgun (WGS) entry which is preliminary data.</text>
</comment>
<evidence type="ECO:0000256" key="5">
    <source>
        <dbReference type="ARBA" id="ARBA00023033"/>
    </source>
</evidence>
<dbReference type="SUPFAM" id="SSF54373">
    <property type="entry name" value="FAD-linked reductases, C-terminal domain"/>
    <property type="match status" value="1"/>
</dbReference>
<dbReference type="InterPro" id="IPR050493">
    <property type="entry name" value="FAD-dep_Monooxygenase_BioMet"/>
</dbReference>
<keyword evidence="2" id="KW-0285">Flavoprotein</keyword>
<evidence type="ECO:0000256" key="4">
    <source>
        <dbReference type="ARBA" id="ARBA00023002"/>
    </source>
</evidence>
<evidence type="ECO:0000259" key="6">
    <source>
        <dbReference type="Pfam" id="PF01494"/>
    </source>
</evidence>
<evidence type="ECO:0000313" key="7">
    <source>
        <dbReference type="EMBL" id="KAK7735989.1"/>
    </source>
</evidence>
<dbReference type="EMBL" id="JAKNSF020000011">
    <property type="protein sequence ID" value="KAK7735989.1"/>
    <property type="molecule type" value="Genomic_DNA"/>
</dbReference>
<accession>A0ABR1PG55</accession>
<dbReference type="PANTHER" id="PTHR13789">
    <property type="entry name" value="MONOOXYGENASE"/>
    <property type="match status" value="1"/>
</dbReference>
<dbReference type="SUPFAM" id="SSF51905">
    <property type="entry name" value="FAD/NAD(P)-binding domain"/>
    <property type="match status" value="1"/>
</dbReference>
<organism evidence="7 8">
    <name type="scientific">Diaporthe eres</name>
    <name type="common">Phomopsis oblonga</name>
    <dbReference type="NCBI Taxonomy" id="83184"/>
    <lineage>
        <taxon>Eukaryota</taxon>
        <taxon>Fungi</taxon>
        <taxon>Dikarya</taxon>
        <taxon>Ascomycota</taxon>
        <taxon>Pezizomycotina</taxon>
        <taxon>Sordariomycetes</taxon>
        <taxon>Sordariomycetidae</taxon>
        <taxon>Diaporthales</taxon>
        <taxon>Diaporthaceae</taxon>
        <taxon>Diaporthe</taxon>
        <taxon>Diaporthe eres species complex</taxon>
    </lineage>
</organism>
<protein>
    <recommendedName>
        <fullName evidence="6">FAD-binding domain-containing protein</fullName>
    </recommendedName>
</protein>
<dbReference type="Gene3D" id="3.50.50.60">
    <property type="entry name" value="FAD/NAD(P)-binding domain"/>
    <property type="match status" value="2"/>
</dbReference>
<dbReference type="Proteomes" id="UP001430848">
    <property type="component" value="Unassembled WGS sequence"/>
</dbReference>
<sequence length="351" mass="39221">MSSLSQVIEKSKFATEQGAALTLSPNCSVLLNWLDLLPESCGSDLVHHEWYYVQRHAFHNFLKEKALQEEIVLHTSCKISKIDVDEARVTLEDGRRFHGDVLLGADGIHWDDTDRRLLAYPCSNNTIYNMLAYVPSSAVGVIEEGTWNSDGSKDNLIQAFSKFSPEVQQLVGEADDSLRVFALSDLDPLPSWVRGRTTLLGDAAHIVQPYVGQGASMAVEDALSLATMFPLGTRPEDVNTRLRLYEKARMSRTKMVYDWSLKNRPGSVPLTSEGSWWFSNAVTKLNSWRVLALTAMFMQQTFGHNEIDHSEKLLQQALARRPSLDVDAGRRRSSIWSFVLGDGQTGTTSAQ</sequence>
<proteinExistence type="inferred from homology"/>
<evidence type="ECO:0000256" key="2">
    <source>
        <dbReference type="ARBA" id="ARBA00022630"/>
    </source>
</evidence>
<dbReference type="PANTHER" id="PTHR13789:SF317">
    <property type="entry name" value="FAD-BINDING DOMAIN-CONTAINING PROTEIN-RELATED"/>
    <property type="match status" value="1"/>
</dbReference>
<keyword evidence="8" id="KW-1185">Reference proteome</keyword>
<dbReference type="InterPro" id="IPR036188">
    <property type="entry name" value="FAD/NAD-bd_sf"/>
</dbReference>
<gene>
    <name evidence="7" type="ORF">SLS63_003507</name>
</gene>
<keyword evidence="5" id="KW-0503">Monooxygenase</keyword>
<keyword evidence="4" id="KW-0560">Oxidoreductase</keyword>
<name>A0ABR1PG55_DIAER</name>
<evidence type="ECO:0000256" key="3">
    <source>
        <dbReference type="ARBA" id="ARBA00022827"/>
    </source>
</evidence>
<evidence type="ECO:0000256" key="1">
    <source>
        <dbReference type="ARBA" id="ARBA00007992"/>
    </source>
</evidence>
<dbReference type="Pfam" id="PF01494">
    <property type="entry name" value="FAD_binding_3"/>
    <property type="match status" value="1"/>
</dbReference>
<evidence type="ECO:0000313" key="8">
    <source>
        <dbReference type="Proteomes" id="UP001430848"/>
    </source>
</evidence>
<dbReference type="InterPro" id="IPR002938">
    <property type="entry name" value="FAD-bd"/>
</dbReference>
<comment type="similarity">
    <text evidence="1">Belongs to the paxM FAD-dependent monooxygenase family.</text>
</comment>
<feature type="domain" description="FAD-binding" evidence="6">
    <location>
        <begin position="191"/>
        <end position="259"/>
    </location>
</feature>
<reference evidence="7 8" key="1">
    <citation type="submission" date="2024-02" db="EMBL/GenBank/DDBJ databases">
        <title>De novo assembly and annotation of 12 fungi associated with fruit tree decline syndrome in Ontario, Canada.</title>
        <authorList>
            <person name="Sulman M."/>
            <person name="Ellouze W."/>
            <person name="Ilyukhin E."/>
        </authorList>
    </citation>
    <scope>NUCLEOTIDE SEQUENCE [LARGE SCALE GENOMIC DNA]</scope>
    <source>
        <strain evidence="7 8">M169</strain>
    </source>
</reference>